<feature type="transmembrane region" description="Helical" evidence="1">
    <location>
        <begin position="80"/>
        <end position="103"/>
    </location>
</feature>
<keyword evidence="3" id="KW-1185">Reference proteome</keyword>
<dbReference type="RefSeq" id="WP_190826208.1">
    <property type="nucleotide sequence ID" value="NZ_CAWPPI010000029.1"/>
</dbReference>
<sequence>MNLILKDLLNVFKIVEDVYERIRRLLVPPRAYSWQTLIYLSIFSWIMSILSTGYVKDIVSFLGWLFLIAGTSWYTTDNPILIPGTNMPIGAVITGFLVSTLAFGRENDVITPRTIVLWPTISALIAASAEFVEGTGTESKTQVPKIDERQKIIVLIGCCMVISCWIGFYFVTDDWLNEYPSIQTDNFQRSTFILRTDDVVVGPRNGVVILDKIQPVIEEQISKKPWSEVEQWLFDARQRVARIGREVIAKELAQYDERFLWRVEPRISNPNPKNKNEYKLDLLSIWSGPSSKPGGYYLTKSCQIDPIAVPKNTDTTSTEQTVIVAEIQCGPIGKVIQGAPPPQQ</sequence>
<feature type="transmembrane region" description="Helical" evidence="1">
    <location>
        <begin position="58"/>
        <end position="74"/>
    </location>
</feature>
<dbReference type="Proteomes" id="UP000629098">
    <property type="component" value="Unassembled WGS sequence"/>
</dbReference>
<evidence type="ECO:0000313" key="3">
    <source>
        <dbReference type="Proteomes" id="UP000629098"/>
    </source>
</evidence>
<dbReference type="Pfam" id="PF17310">
    <property type="entry name" value="DUF5357"/>
    <property type="match status" value="1"/>
</dbReference>
<name>A0A8J6XDZ9_9CYAN</name>
<feature type="transmembrane region" description="Helical" evidence="1">
    <location>
        <begin position="115"/>
        <end position="132"/>
    </location>
</feature>
<proteinExistence type="predicted"/>
<feature type="transmembrane region" description="Helical" evidence="1">
    <location>
        <begin position="152"/>
        <end position="171"/>
    </location>
</feature>
<reference evidence="2" key="1">
    <citation type="submission" date="2020-09" db="EMBL/GenBank/DDBJ databases">
        <title>Iningainema tapete sp. nov. (Scytonemataceae, Cyanobacteria) from greenhouses in central Florida (USA) produces two types of nodularin with biosynthetic potential for microcystin-LR and anabaenopeptins.</title>
        <authorList>
            <person name="Berthold D.E."/>
            <person name="Lefler F.W."/>
            <person name="Huang I.-S."/>
            <person name="Abdulla H."/>
            <person name="Zimba P.V."/>
            <person name="Laughinghouse H.D. IV."/>
        </authorList>
    </citation>
    <scope>NUCLEOTIDE SEQUENCE</scope>
    <source>
        <strain evidence="2">BLCCT55</strain>
    </source>
</reference>
<evidence type="ECO:0000313" key="2">
    <source>
        <dbReference type="EMBL" id="MBD2771923.1"/>
    </source>
</evidence>
<dbReference type="InterPro" id="IPR020360">
    <property type="entry name" value="Uncharacterised_alr2393"/>
</dbReference>
<accession>A0A8J6XDZ9</accession>
<dbReference type="AlphaFoldDB" id="A0A8J6XDZ9"/>
<dbReference type="NCBIfam" id="NF037953">
    <property type="entry name" value="frad"/>
    <property type="match status" value="1"/>
</dbReference>
<organism evidence="2 3">
    <name type="scientific">Iningainema tapete BLCC-T55</name>
    <dbReference type="NCBI Taxonomy" id="2748662"/>
    <lineage>
        <taxon>Bacteria</taxon>
        <taxon>Bacillati</taxon>
        <taxon>Cyanobacteriota</taxon>
        <taxon>Cyanophyceae</taxon>
        <taxon>Nostocales</taxon>
        <taxon>Scytonemataceae</taxon>
        <taxon>Iningainema tapete</taxon>
    </lineage>
</organism>
<keyword evidence="1" id="KW-0812">Transmembrane</keyword>
<comment type="caution">
    <text evidence="2">The sequence shown here is derived from an EMBL/GenBank/DDBJ whole genome shotgun (WGS) entry which is preliminary data.</text>
</comment>
<gene>
    <name evidence="2" type="ORF">ICL16_07390</name>
</gene>
<feature type="transmembrane region" description="Helical" evidence="1">
    <location>
        <begin position="32"/>
        <end position="51"/>
    </location>
</feature>
<keyword evidence="1" id="KW-0472">Membrane</keyword>
<keyword evidence="1" id="KW-1133">Transmembrane helix</keyword>
<evidence type="ECO:0000256" key="1">
    <source>
        <dbReference type="SAM" id="Phobius"/>
    </source>
</evidence>
<dbReference type="EMBL" id="JACXAE010000029">
    <property type="protein sequence ID" value="MBD2771923.1"/>
    <property type="molecule type" value="Genomic_DNA"/>
</dbReference>
<protein>
    <submittedName>
        <fullName evidence="2">DUF5357 domain-containing protein</fullName>
    </submittedName>
</protein>